<dbReference type="Proteomes" id="UP000215305">
    <property type="component" value="Unassembled WGS sequence"/>
</dbReference>
<proteinExistence type="predicted"/>
<protein>
    <submittedName>
        <fullName evidence="1">Uncharacterized protein</fullName>
    </submittedName>
</protein>
<accession>A0A397GB02</accession>
<dbReference type="EMBL" id="NKHU02000203">
    <property type="protein sequence ID" value="RHZ48192.1"/>
    <property type="molecule type" value="Genomic_DNA"/>
</dbReference>
<keyword evidence="2" id="KW-1185">Reference proteome</keyword>
<sequence length="251" mass="29043">MMMAMMQMAVIGPCRVEDEDQQTDRQTGNVVPSPTWRLIHRLQLPQAPPWGFIIYRTTYTPESYRQFPQIVELTNLYIKREIRQEYAYFKETFAGPPEELKTGYQLICANHRPTIIEDRTQLDGISLHGVRSHFESWIDDRASGRGRENWNWGHPTQRHVCLVVDEEVCQVLGKAGARAIGEGTHAGRYLDKWWVKAVEAWPEIDEWEREATGFDGAMKASVFSLWGLCGLMDDPYPMWMMRRDGNGVYTG</sequence>
<name>A0A397GB02_ASPTH</name>
<dbReference type="STRING" id="41047.A0A397GB02"/>
<evidence type="ECO:0000313" key="2">
    <source>
        <dbReference type="Proteomes" id="UP000215305"/>
    </source>
</evidence>
<dbReference type="GeneID" id="38123931"/>
<dbReference type="VEuPathDB" id="FungiDB:CDV56_101957"/>
<dbReference type="OrthoDB" id="4424523at2759"/>
<evidence type="ECO:0000313" key="1">
    <source>
        <dbReference type="EMBL" id="RHZ48192.1"/>
    </source>
</evidence>
<dbReference type="AlphaFoldDB" id="A0A397GB02"/>
<dbReference type="RefSeq" id="XP_026611861.1">
    <property type="nucleotide sequence ID" value="XM_026755576.1"/>
</dbReference>
<gene>
    <name evidence="1" type="ORF">CDV56_101957</name>
</gene>
<comment type="caution">
    <text evidence="1">The sequence shown here is derived from an EMBL/GenBank/DDBJ whole genome shotgun (WGS) entry which is preliminary data.</text>
</comment>
<reference evidence="1" key="1">
    <citation type="submission" date="2018-08" db="EMBL/GenBank/DDBJ databases">
        <title>Draft genome sequence of azole-resistant Aspergillus thermomutatus (Neosartorya pseudofischeri) strain HMR AF 39, isolated from a human nasal aspirate.</title>
        <authorList>
            <person name="Parent-Michaud M."/>
            <person name="Dufresne P.J."/>
            <person name="Fournier E."/>
            <person name="Martineau C."/>
            <person name="Moreira S."/>
            <person name="Perkins V."/>
            <person name="De Repentigny L."/>
            <person name="Dufresne S.F."/>
        </authorList>
    </citation>
    <scope>NUCLEOTIDE SEQUENCE [LARGE SCALE GENOMIC DNA]</scope>
    <source>
        <strain evidence="1">HMR AF 39</strain>
    </source>
</reference>
<organism evidence="1 2">
    <name type="scientific">Aspergillus thermomutatus</name>
    <name type="common">Neosartorya pseudofischeri</name>
    <dbReference type="NCBI Taxonomy" id="41047"/>
    <lineage>
        <taxon>Eukaryota</taxon>
        <taxon>Fungi</taxon>
        <taxon>Dikarya</taxon>
        <taxon>Ascomycota</taxon>
        <taxon>Pezizomycotina</taxon>
        <taxon>Eurotiomycetes</taxon>
        <taxon>Eurotiomycetidae</taxon>
        <taxon>Eurotiales</taxon>
        <taxon>Aspergillaceae</taxon>
        <taxon>Aspergillus</taxon>
        <taxon>Aspergillus subgen. Fumigati</taxon>
    </lineage>
</organism>